<keyword evidence="6" id="KW-1185">Reference proteome</keyword>
<evidence type="ECO:0000313" key="5">
    <source>
        <dbReference type="EMBL" id="ADO76212.1"/>
    </source>
</evidence>
<dbReference type="GO" id="GO:0005524">
    <property type="term" value="F:ATP binding"/>
    <property type="evidence" value="ECO:0007669"/>
    <property type="project" value="UniProtKB-KW"/>
</dbReference>
<dbReference type="InterPro" id="IPR027417">
    <property type="entry name" value="P-loop_NTPase"/>
</dbReference>
<sequence>MELEIDKLSLMIEGKKIIEKIKAQVFKGEFIGLIGPNGSGKSTLLKTIYRVLKPQAGLIKLDQQKLQDLSFQASAKKMAVVRQLNNFNFDFTVEEIVMMGRSPHKGMLEVESEQDYKIIYNALAKVNLVDYAARSFATLSGGEKQRVLIARALAQETELLILDEPTNHLDIRYKLQILDLIKSLKKEVLAAIHDLNLAVSYCDRIYVMKAGKIFAEGKPKTIITEDLLREVYQVEAKIIEDPETKKINIIYRSQVKNDN</sequence>
<dbReference type="PROSITE" id="PS50893">
    <property type="entry name" value="ABC_TRANSPORTER_2"/>
    <property type="match status" value="1"/>
</dbReference>
<dbReference type="SMART" id="SM00382">
    <property type="entry name" value="AAA"/>
    <property type="match status" value="1"/>
</dbReference>
<dbReference type="InterPro" id="IPR003439">
    <property type="entry name" value="ABC_transporter-like_ATP-bd"/>
</dbReference>
<dbReference type="Proteomes" id="UP000006866">
    <property type="component" value="Chromosome"/>
</dbReference>
<dbReference type="STRING" id="572479.Hprae_0052"/>
<evidence type="ECO:0000313" key="6">
    <source>
        <dbReference type="Proteomes" id="UP000006866"/>
    </source>
</evidence>
<evidence type="ECO:0000259" key="4">
    <source>
        <dbReference type="PROSITE" id="PS50893"/>
    </source>
</evidence>
<dbReference type="PROSITE" id="PS00211">
    <property type="entry name" value="ABC_TRANSPORTER_1"/>
    <property type="match status" value="1"/>
</dbReference>
<dbReference type="FunFam" id="3.40.50.300:FF:000134">
    <property type="entry name" value="Iron-enterobactin ABC transporter ATP-binding protein"/>
    <property type="match status" value="1"/>
</dbReference>
<keyword evidence="1" id="KW-0813">Transport</keyword>
<feature type="domain" description="ABC transporter" evidence="4">
    <location>
        <begin position="3"/>
        <end position="235"/>
    </location>
</feature>
<dbReference type="RefSeq" id="WP_014552247.1">
    <property type="nucleotide sequence ID" value="NC_017455.1"/>
</dbReference>
<dbReference type="AlphaFoldDB" id="E3DLV3"/>
<keyword evidence="3" id="KW-0067">ATP-binding</keyword>
<dbReference type="HOGENOM" id="CLU_000604_1_11_9"/>
<proteinExistence type="predicted"/>
<protein>
    <submittedName>
        <fullName evidence="5">ABC transporter related protein</fullName>
    </submittedName>
</protein>
<evidence type="ECO:0000256" key="2">
    <source>
        <dbReference type="ARBA" id="ARBA00022741"/>
    </source>
</evidence>
<dbReference type="PANTHER" id="PTHR42794">
    <property type="entry name" value="HEMIN IMPORT ATP-BINDING PROTEIN HMUV"/>
    <property type="match status" value="1"/>
</dbReference>
<dbReference type="Gene3D" id="3.40.50.300">
    <property type="entry name" value="P-loop containing nucleotide triphosphate hydrolases"/>
    <property type="match status" value="1"/>
</dbReference>
<dbReference type="SUPFAM" id="SSF52540">
    <property type="entry name" value="P-loop containing nucleoside triphosphate hydrolases"/>
    <property type="match status" value="1"/>
</dbReference>
<dbReference type="KEGG" id="hpk:Hprae_0052"/>
<reference evidence="5 6" key="2">
    <citation type="journal article" date="2011" name="Stand. Genomic Sci.">
        <title>Complete genome sequence of the extremely halophilic Halanaerobium praevalens type strain (GSL).</title>
        <authorList>
            <person name="Ivanova N."/>
            <person name="Sikorski J."/>
            <person name="Chertkov O."/>
            <person name="Nolan M."/>
            <person name="Lucas S."/>
            <person name="Hammon N."/>
            <person name="Deshpande S."/>
            <person name="Cheng J.F."/>
            <person name="Tapia R."/>
            <person name="Han C."/>
            <person name="Goodwin L."/>
            <person name="Pitluck S."/>
            <person name="Huntemann M."/>
            <person name="Liolios K."/>
            <person name="Pagani I."/>
            <person name="Mavromatis K."/>
            <person name="Ovchinikova G."/>
            <person name="Pati A."/>
            <person name="Chen A."/>
            <person name="Palaniappan K."/>
            <person name="Land M."/>
            <person name="Hauser L."/>
            <person name="Brambilla E.M."/>
            <person name="Kannan K.P."/>
            <person name="Rohde M."/>
            <person name="Tindall B.J."/>
            <person name="Goker M."/>
            <person name="Detter J.C."/>
            <person name="Woyke T."/>
            <person name="Bristow J."/>
            <person name="Eisen J.A."/>
            <person name="Markowitz V."/>
            <person name="Hugenholtz P."/>
            <person name="Kyrpides N.C."/>
            <person name="Klenk H.P."/>
            <person name="Lapidus A."/>
        </authorList>
    </citation>
    <scope>NUCLEOTIDE SEQUENCE [LARGE SCALE GENOMIC DNA]</scope>
    <source>
        <strain evidence="6">ATCC 33744 / DSM 2228 / GSL</strain>
    </source>
</reference>
<dbReference type="eggNOG" id="COG1120">
    <property type="taxonomic scope" value="Bacteria"/>
</dbReference>
<dbReference type="EMBL" id="CP002175">
    <property type="protein sequence ID" value="ADO76212.1"/>
    <property type="molecule type" value="Genomic_DNA"/>
</dbReference>
<reference evidence="6" key="1">
    <citation type="submission" date="2010-10" db="EMBL/GenBank/DDBJ databases">
        <title>The complete genome of Halanaerobium praevalens DSM 2228.</title>
        <authorList>
            <consortium name="US DOE Joint Genome Institute (JGI-PGF)"/>
            <person name="Lucas S."/>
            <person name="Copeland A."/>
            <person name="Lapidus A."/>
            <person name="Glavina del Rio T."/>
            <person name="Dalin E."/>
            <person name="Tice H."/>
            <person name="Bruce D."/>
            <person name="Goodwin L."/>
            <person name="Pitluck S."/>
            <person name="Kyrpides N."/>
            <person name="Mavromatis K."/>
            <person name="Ivanova N."/>
            <person name="Ovchinnikova G."/>
            <person name="Chertkov O."/>
            <person name="Detter J.C."/>
            <person name="Han C."/>
            <person name="Larimer F."/>
            <person name="Land M."/>
            <person name="Hauser L."/>
            <person name="Markowitz V."/>
            <person name="Cheng J.-F."/>
            <person name="Hugenholtz P."/>
            <person name="Woyke T."/>
            <person name="Wu D."/>
            <person name="Tindall B."/>
            <person name="Pomrenke H.G."/>
            <person name="Brambilla E."/>
            <person name="Klenk H.-P."/>
            <person name="Eisen J.A."/>
        </authorList>
    </citation>
    <scope>NUCLEOTIDE SEQUENCE [LARGE SCALE GENOMIC DNA]</scope>
    <source>
        <strain evidence="6">ATCC 33744 / DSM 2228 / GSL</strain>
    </source>
</reference>
<keyword evidence="2" id="KW-0547">Nucleotide-binding</keyword>
<dbReference type="Pfam" id="PF00005">
    <property type="entry name" value="ABC_tran"/>
    <property type="match status" value="1"/>
</dbReference>
<name>E3DLV3_HALPG</name>
<dbReference type="PANTHER" id="PTHR42794:SF2">
    <property type="entry name" value="ABC TRANSPORTER ATP-BINDING PROTEIN"/>
    <property type="match status" value="1"/>
</dbReference>
<accession>E3DLV3</accession>
<dbReference type="CDD" id="cd03214">
    <property type="entry name" value="ABC_Iron-Siderophores_B12_Hemin"/>
    <property type="match status" value="1"/>
</dbReference>
<evidence type="ECO:0000256" key="3">
    <source>
        <dbReference type="ARBA" id="ARBA00022840"/>
    </source>
</evidence>
<dbReference type="InterPro" id="IPR017871">
    <property type="entry name" value="ABC_transporter-like_CS"/>
</dbReference>
<dbReference type="PATRIC" id="fig|572479.3.peg.54"/>
<dbReference type="InterPro" id="IPR003593">
    <property type="entry name" value="AAA+_ATPase"/>
</dbReference>
<evidence type="ECO:0000256" key="1">
    <source>
        <dbReference type="ARBA" id="ARBA00022448"/>
    </source>
</evidence>
<gene>
    <name evidence="5" type="ordered locus">Hprae_0052</name>
</gene>
<dbReference type="OrthoDB" id="9799337at2"/>
<dbReference type="GO" id="GO:0016887">
    <property type="term" value="F:ATP hydrolysis activity"/>
    <property type="evidence" value="ECO:0007669"/>
    <property type="project" value="InterPro"/>
</dbReference>
<organism evidence="5 6">
    <name type="scientific">Halanaerobium praevalens (strain ATCC 33744 / DSM 2228 / GSL)</name>
    <dbReference type="NCBI Taxonomy" id="572479"/>
    <lineage>
        <taxon>Bacteria</taxon>
        <taxon>Bacillati</taxon>
        <taxon>Bacillota</taxon>
        <taxon>Clostridia</taxon>
        <taxon>Halanaerobiales</taxon>
        <taxon>Halanaerobiaceae</taxon>
        <taxon>Halanaerobium</taxon>
    </lineage>
</organism>